<accession>A0A1H3KTS5</accession>
<dbReference type="Proteomes" id="UP000199170">
    <property type="component" value="Unassembled WGS sequence"/>
</dbReference>
<dbReference type="EMBL" id="FNPB01000022">
    <property type="protein sequence ID" value="SDY55583.1"/>
    <property type="molecule type" value="Genomic_DNA"/>
</dbReference>
<evidence type="ECO:0000313" key="1">
    <source>
        <dbReference type="EMBL" id="SDY55583.1"/>
    </source>
</evidence>
<dbReference type="RefSeq" id="WP_089769884.1">
    <property type="nucleotide sequence ID" value="NZ_FNPB01000022.1"/>
</dbReference>
<proteinExistence type="predicted"/>
<evidence type="ECO:0000313" key="2">
    <source>
        <dbReference type="Proteomes" id="UP000199170"/>
    </source>
</evidence>
<protein>
    <submittedName>
        <fullName evidence="1">Uncharacterized protein</fullName>
    </submittedName>
</protein>
<gene>
    <name evidence="1" type="ORF">SAMN04487946_12229</name>
</gene>
<name>A0A1H3KTS5_9EURY</name>
<sequence>MNSSTHHDRTVTIDVQIPLGATEDLDESIPADIYPDWLQERLNEALSDLSATPDHPGVLGVDVDAITVTEVTRHESGPAYCRV</sequence>
<dbReference type="STRING" id="660517.SAMN04487946_12229"/>
<dbReference type="AlphaFoldDB" id="A0A1H3KTS5"/>
<reference evidence="2" key="1">
    <citation type="submission" date="2016-10" db="EMBL/GenBank/DDBJ databases">
        <authorList>
            <person name="Varghese N."/>
            <person name="Submissions S."/>
        </authorList>
    </citation>
    <scope>NUCLEOTIDE SEQUENCE [LARGE SCALE GENOMIC DNA]</scope>
    <source>
        <strain evidence="2">CGMCC 1.10118</strain>
    </source>
</reference>
<keyword evidence="2" id="KW-1185">Reference proteome</keyword>
<organism evidence="1 2">
    <name type="scientific">Halobellus clavatus</name>
    <dbReference type="NCBI Taxonomy" id="660517"/>
    <lineage>
        <taxon>Archaea</taxon>
        <taxon>Methanobacteriati</taxon>
        <taxon>Methanobacteriota</taxon>
        <taxon>Stenosarchaea group</taxon>
        <taxon>Halobacteria</taxon>
        <taxon>Halobacteriales</taxon>
        <taxon>Haloferacaceae</taxon>
        <taxon>Halobellus</taxon>
    </lineage>
</organism>